<dbReference type="InterPro" id="IPR003439">
    <property type="entry name" value="ABC_transporter-like_ATP-bd"/>
</dbReference>
<comment type="catalytic activity">
    <reaction evidence="11">
        <text>a lipid A disaccharide + ATP = a lipid IVA + ADP + H(+)</text>
        <dbReference type="Rhea" id="RHEA:67840"/>
        <dbReference type="ChEBI" id="CHEBI:15378"/>
        <dbReference type="ChEBI" id="CHEBI:30616"/>
        <dbReference type="ChEBI" id="CHEBI:176343"/>
        <dbReference type="ChEBI" id="CHEBI:176425"/>
        <dbReference type="ChEBI" id="CHEBI:456216"/>
        <dbReference type="EC" id="2.7.1.130"/>
    </reaction>
</comment>
<dbReference type="PANTHER" id="PTHR43394">
    <property type="entry name" value="ATP-DEPENDENT PERMEASE MDL1, MITOCHONDRIAL"/>
    <property type="match status" value="1"/>
</dbReference>
<keyword evidence="6 11" id="KW-0067">ATP-binding</keyword>
<dbReference type="Pfam" id="PF02606">
    <property type="entry name" value="LpxK"/>
    <property type="match status" value="1"/>
</dbReference>
<keyword evidence="3" id="KW-1003">Cell membrane</keyword>
<evidence type="ECO:0000256" key="8">
    <source>
        <dbReference type="ARBA" id="ARBA00022989"/>
    </source>
</evidence>
<dbReference type="PANTHER" id="PTHR43394:SF1">
    <property type="entry name" value="ATP-BINDING CASSETTE SUB-FAMILY B MEMBER 10, MITOCHONDRIAL"/>
    <property type="match status" value="1"/>
</dbReference>
<dbReference type="NCBIfam" id="TIGR02203">
    <property type="entry name" value="MsbA_lipidA"/>
    <property type="match status" value="1"/>
</dbReference>
<comment type="subcellular location">
    <subcellularLocation>
        <location evidence="1">Cell membrane</location>
        <topology evidence="1">Multi-pass membrane protein</topology>
    </subcellularLocation>
</comment>
<dbReference type="EC" id="2.7.1.130" evidence="11 12"/>
<protein>
    <recommendedName>
        <fullName evidence="11 12">Tetraacyldisaccharide 4'-kinase</fullName>
        <ecNumber evidence="11 12">2.7.1.130</ecNumber>
    </recommendedName>
    <alternativeName>
        <fullName evidence="11">Lipid A 4'-kinase</fullName>
    </alternativeName>
</protein>
<dbReference type="InterPro" id="IPR011917">
    <property type="entry name" value="ABC_transpr_lipidA"/>
</dbReference>
<dbReference type="SMART" id="SM00382">
    <property type="entry name" value="AAA"/>
    <property type="match status" value="1"/>
</dbReference>
<dbReference type="SUPFAM" id="SSF52540">
    <property type="entry name" value="P-loop containing nucleoside triphosphate hydrolases"/>
    <property type="match status" value="2"/>
</dbReference>
<keyword evidence="4 13" id="KW-0812">Transmembrane</keyword>
<dbReference type="HAMAP" id="MF_00409">
    <property type="entry name" value="LpxK"/>
    <property type="match status" value="1"/>
</dbReference>
<feature type="domain" description="ABC transporter" evidence="14">
    <location>
        <begin position="359"/>
        <end position="596"/>
    </location>
</feature>
<dbReference type="GO" id="GO:0009245">
    <property type="term" value="P:lipid A biosynthetic process"/>
    <property type="evidence" value="ECO:0007669"/>
    <property type="project" value="UniProtKB-UniRule"/>
</dbReference>
<dbReference type="GO" id="GO:0005886">
    <property type="term" value="C:plasma membrane"/>
    <property type="evidence" value="ECO:0007669"/>
    <property type="project" value="UniProtKB-SubCell"/>
</dbReference>
<dbReference type="GO" id="GO:0015421">
    <property type="term" value="F:ABC-type oligopeptide transporter activity"/>
    <property type="evidence" value="ECO:0007669"/>
    <property type="project" value="TreeGrafter"/>
</dbReference>
<proteinExistence type="inferred from homology"/>
<dbReference type="GO" id="GO:0016887">
    <property type="term" value="F:ATP hydrolysis activity"/>
    <property type="evidence" value="ECO:0007669"/>
    <property type="project" value="InterPro"/>
</dbReference>
<evidence type="ECO:0000256" key="7">
    <source>
        <dbReference type="ARBA" id="ARBA00022967"/>
    </source>
</evidence>
<dbReference type="InterPro" id="IPR039421">
    <property type="entry name" value="Type_1_exporter"/>
</dbReference>
<dbReference type="EMBL" id="NTKD01000041">
    <property type="protein sequence ID" value="PDH38035.1"/>
    <property type="molecule type" value="Genomic_DNA"/>
</dbReference>
<keyword evidence="10 13" id="KW-0472">Membrane</keyword>
<evidence type="ECO:0000256" key="10">
    <source>
        <dbReference type="ARBA" id="ARBA00023136"/>
    </source>
</evidence>
<keyword evidence="7" id="KW-1278">Translocase</keyword>
<dbReference type="AlphaFoldDB" id="A0A2A5WNB6"/>
<dbReference type="GO" id="GO:0034040">
    <property type="term" value="F:ATPase-coupled lipid transmembrane transporter activity"/>
    <property type="evidence" value="ECO:0007669"/>
    <property type="project" value="InterPro"/>
</dbReference>
<dbReference type="Gene3D" id="1.20.1560.10">
    <property type="entry name" value="ABC transporter type 1, transmembrane domain"/>
    <property type="match status" value="1"/>
</dbReference>
<reference evidence="16 17" key="1">
    <citation type="submission" date="2017-08" db="EMBL/GenBank/DDBJ databases">
        <title>Fine stratification of microbial communities through a metagenomic profile of the photic zone.</title>
        <authorList>
            <person name="Haro-Moreno J.M."/>
            <person name="Lopez-Perez M."/>
            <person name="De La Torre J."/>
            <person name="Picazo A."/>
            <person name="Camacho A."/>
            <person name="Rodriguez-Valera F."/>
        </authorList>
    </citation>
    <scope>NUCLEOTIDE SEQUENCE [LARGE SCALE GENOMIC DNA]</scope>
    <source>
        <strain evidence="16">MED-G24</strain>
    </source>
</reference>
<feature type="binding site" evidence="11">
    <location>
        <begin position="675"/>
        <end position="682"/>
    </location>
    <ligand>
        <name>ATP</name>
        <dbReference type="ChEBI" id="CHEBI:30616"/>
    </ligand>
</feature>
<evidence type="ECO:0000259" key="15">
    <source>
        <dbReference type="PROSITE" id="PS50929"/>
    </source>
</evidence>
<dbReference type="GO" id="GO:0005524">
    <property type="term" value="F:ATP binding"/>
    <property type="evidence" value="ECO:0007669"/>
    <property type="project" value="UniProtKB-UniRule"/>
</dbReference>
<keyword evidence="5 11" id="KW-0547">Nucleotide-binding</keyword>
<evidence type="ECO:0000256" key="9">
    <source>
        <dbReference type="ARBA" id="ARBA00023055"/>
    </source>
</evidence>
<evidence type="ECO:0000256" key="13">
    <source>
        <dbReference type="SAM" id="Phobius"/>
    </source>
</evidence>
<dbReference type="InterPro" id="IPR003593">
    <property type="entry name" value="AAA+_ATPase"/>
</dbReference>
<keyword evidence="9" id="KW-0445">Lipid transport</keyword>
<feature type="transmembrane region" description="Helical" evidence="13">
    <location>
        <begin position="264"/>
        <end position="290"/>
    </location>
</feature>
<feature type="transmembrane region" description="Helical" evidence="13">
    <location>
        <begin position="164"/>
        <end position="182"/>
    </location>
</feature>
<comment type="similarity">
    <text evidence="11">Belongs to the LpxK family.</text>
</comment>
<evidence type="ECO:0000259" key="14">
    <source>
        <dbReference type="PROSITE" id="PS50893"/>
    </source>
</evidence>
<evidence type="ECO:0000256" key="2">
    <source>
        <dbReference type="ARBA" id="ARBA00022448"/>
    </source>
</evidence>
<keyword evidence="11" id="KW-0443">Lipid metabolism</keyword>
<keyword evidence="11" id="KW-0808">Transferase</keyword>
<gene>
    <name evidence="11" type="primary">lpxK</name>
    <name evidence="16" type="ORF">CNE99_07495</name>
</gene>
<evidence type="ECO:0000256" key="1">
    <source>
        <dbReference type="ARBA" id="ARBA00004651"/>
    </source>
</evidence>
<dbReference type="InterPro" id="IPR036640">
    <property type="entry name" value="ABC1_TM_sf"/>
</dbReference>
<keyword evidence="11" id="KW-0418">Kinase</keyword>
<comment type="function">
    <text evidence="11">Transfers the gamma-phosphate of ATP to the 4'-position of a tetraacyldisaccharide 1-phosphate intermediate (termed DS-1-P) to form tetraacyldisaccharide 1,4'-bis-phosphate (lipid IVA).</text>
</comment>
<feature type="transmembrane region" description="Helical" evidence="13">
    <location>
        <begin position="188"/>
        <end position="205"/>
    </location>
</feature>
<comment type="caution">
    <text evidence="16">The sequence shown here is derived from an EMBL/GenBank/DDBJ whole genome shotgun (WGS) entry which is preliminary data.</text>
</comment>
<dbReference type="SUPFAM" id="SSF90123">
    <property type="entry name" value="ABC transporter transmembrane region"/>
    <property type="match status" value="1"/>
</dbReference>
<organism evidence="16 17">
    <name type="scientific">OM182 bacterium MED-G24</name>
    <dbReference type="NCBI Taxonomy" id="1986255"/>
    <lineage>
        <taxon>Bacteria</taxon>
        <taxon>Pseudomonadati</taxon>
        <taxon>Pseudomonadota</taxon>
        <taxon>Gammaproteobacteria</taxon>
        <taxon>OMG group</taxon>
        <taxon>OM182 clade</taxon>
    </lineage>
</organism>
<dbReference type="NCBIfam" id="TIGR00682">
    <property type="entry name" value="lpxK"/>
    <property type="match status" value="1"/>
</dbReference>
<dbReference type="Proteomes" id="UP000219327">
    <property type="component" value="Unassembled WGS sequence"/>
</dbReference>
<keyword evidence="11" id="KW-0444">Lipid biosynthesis</keyword>
<dbReference type="Pfam" id="PF00664">
    <property type="entry name" value="ABC_membrane"/>
    <property type="match status" value="1"/>
</dbReference>
<evidence type="ECO:0000256" key="4">
    <source>
        <dbReference type="ARBA" id="ARBA00022692"/>
    </source>
</evidence>
<name>A0A2A5WNB6_9GAMM</name>
<dbReference type="InterPro" id="IPR011527">
    <property type="entry name" value="ABC1_TM_dom"/>
</dbReference>
<dbReference type="InterPro" id="IPR017871">
    <property type="entry name" value="ABC_transporter-like_CS"/>
</dbReference>
<keyword evidence="2" id="KW-0813">Transport</keyword>
<evidence type="ECO:0000313" key="16">
    <source>
        <dbReference type="EMBL" id="PDH38035.1"/>
    </source>
</evidence>
<dbReference type="FunFam" id="3.40.50.300:FF:000218">
    <property type="entry name" value="Multidrug ABC transporter ATP-binding protein"/>
    <property type="match status" value="1"/>
</dbReference>
<comment type="pathway">
    <text evidence="11">Glycolipid biosynthesis; lipid IV(A) biosynthesis; lipid IV(A) from (3R)-3-hydroxytetradecanoyl-[acyl-carrier-protein] and UDP-N-acetyl-alpha-D-glucosamine: step 6/6.</text>
</comment>
<dbReference type="InterPro" id="IPR027417">
    <property type="entry name" value="P-loop_NTPase"/>
</dbReference>
<evidence type="ECO:0000256" key="12">
    <source>
        <dbReference type="NCBIfam" id="TIGR00682"/>
    </source>
</evidence>
<dbReference type="GO" id="GO:0009029">
    <property type="term" value="F:lipid-A 4'-kinase activity"/>
    <property type="evidence" value="ECO:0007669"/>
    <property type="project" value="UniProtKB-UniRule"/>
</dbReference>
<evidence type="ECO:0000256" key="3">
    <source>
        <dbReference type="ARBA" id="ARBA00022475"/>
    </source>
</evidence>
<dbReference type="Pfam" id="PF00005">
    <property type="entry name" value="ABC_tran"/>
    <property type="match status" value="1"/>
</dbReference>
<dbReference type="UniPathway" id="UPA00359">
    <property type="reaction ID" value="UER00482"/>
</dbReference>
<accession>A0A2A5WNB6</accession>
<keyword evidence="8 13" id="KW-1133">Transmembrane helix</keyword>
<dbReference type="PROSITE" id="PS50893">
    <property type="entry name" value="ABC_TRANSPORTER_2"/>
    <property type="match status" value="1"/>
</dbReference>
<evidence type="ECO:0000256" key="11">
    <source>
        <dbReference type="HAMAP-Rule" id="MF_00409"/>
    </source>
</evidence>
<feature type="transmembrane region" description="Helical" evidence="13">
    <location>
        <begin position="20"/>
        <end position="41"/>
    </location>
</feature>
<evidence type="ECO:0000256" key="6">
    <source>
        <dbReference type="ARBA" id="ARBA00022840"/>
    </source>
</evidence>
<dbReference type="InterPro" id="IPR003758">
    <property type="entry name" value="LpxK"/>
</dbReference>
<dbReference type="Gene3D" id="3.40.50.300">
    <property type="entry name" value="P-loop containing nucleotide triphosphate hydrolases"/>
    <property type="match status" value="1"/>
</dbReference>
<evidence type="ECO:0000313" key="17">
    <source>
        <dbReference type="Proteomes" id="UP000219327"/>
    </source>
</evidence>
<dbReference type="CDD" id="cd18552">
    <property type="entry name" value="ABC_6TM_MsbA_like"/>
    <property type="match status" value="1"/>
</dbReference>
<feature type="domain" description="ABC transmembrane type-1" evidence="15">
    <location>
        <begin position="32"/>
        <end position="327"/>
    </location>
</feature>
<dbReference type="PROSITE" id="PS50929">
    <property type="entry name" value="ABC_TM1F"/>
    <property type="match status" value="1"/>
</dbReference>
<keyword evidence="11" id="KW-0441">Lipid A biosynthesis</keyword>
<sequence length="963" mass="106024">MKTNANSNESASDAHIYGRLLRYVAPYWLAFVFSIFGYLLYSISNVGFVQTTAYLIDSFGENPPVQTPEFVQGFFSDSTDVNRILIPVAIVFLVVTRGLGTFIGNYLTSYVGTQVVHNLRVELFDQLLRLPSTFFDRNAMGHLVAKVTYHVTQVTGAATDAVRIVIREGLTVIGYMVFLLYLNWQLTLIFLAVAPLIALLVSYAGKRFRRISERIQDSMGDVTHVASEAVQGYREVRMFGGSDYEMERFRNVSHDNRRQSMKMVVTSSVATPTVQLLVATALAGLVWFVLDPSLNMTPGDVVAFITAGGLMAKPIRQLSEVQSTIQKGLAAAEDIFDLFDQPPEADHGAASWQQVRGEIEFRNVSFRYDKHAEHPVIDDLSFVISPGETIALVGRSGSGKTTLASLLPRFYEPDAGEILIDGEPISDIPLEQLRSYMAMVPQDVTLFNDTVARNIAYGSMHSADPAAIRTASEKAFAADFIDALDDGISTVVGDDGVLLSGGQRQRLAIARAFLKDAPILIFDEATSSLDSESERKIQAALASVADGRTTIIIAHRLSTIEQADRIFVVDGGQIVESGKHEELLLQNGAYSALHRQEDSSSSQKMKEVIPAIEHRSRKQVRSDPLINAWYTDKHWVRVFSPLSSLFNGLAGMRRSRLTKHQWQASVPVLVIGNINVGGTGKTPLLIAICDAFASHGWSIGVVSRGYGGSGEFPMMVTPQTDPVSCGDEAIMIARRTGCPVVCDPDRVTAVQHLIDHSSPDVILSDDGMQHYRLGRDVEICVVDGRRGLGNGLTLPAGPLREPPSRLKEVDYVVVNGGEELTLPVPTTQMNLLPTAWVKVTTGDRHAIDSSMLTNVSATVHAVCGIGHPDRFFDQLERLGFAIIPHRFEDHYAYTQDDLQFDDDLPIVMTEKDAVKVRRFAPALTATCWYLEVSAELDEAFRTSLIRDVESVRARCEEVERAYG</sequence>
<feature type="transmembrane region" description="Helical" evidence="13">
    <location>
        <begin position="84"/>
        <end position="107"/>
    </location>
</feature>
<dbReference type="PROSITE" id="PS00211">
    <property type="entry name" value="ABC_TRANSPORTER_1"/>
    <property type="match status" value="1"/>
</dbReference>
<evidence type="ECO:0000256" key="5">
    <source>
        <dbReference type="ARBA" id="ARBA00022741"/>
    </source>
</evidence>